<protein>
    <submittedName>
        <fullName evidence="2">Uncharacterized protein</fullName>
    </submittedName>
</protein>
<accession>A0A9P5Z223</accession>
<proteinExistence type="predicted"/>
<dbReference type="EMBL" id="MU155225">
    <property type="protein sequence ID" value="KAF9478845.1"/>
    <property type="molecule type" value="Genomic_DNA"/>
</dbReference>
<organism evidence="2 3">
    <name type="scientific">Pholiota conissans</name>
    <dbReference type="NCBI Taxonomy" id="109636"/>
    <lineage>
        <taxon>Eukaryota</taxon>
        <taxon>Fungi</taxon>
        <taxon>Dikarya</taxon>
        <taxon>Basidiomycota</taxon>
        <taxon>Agaricomycotina</taxon>
        <taxon>Agaricomycetes</taxon>
        <taxon>Agaricomycetidae</taxon>
        <taxon>Agaricales</taxon>
        <taxon>Agaricineae</taxon>
        <taxon>Strophariaceae</taxon>
        <taxon>Pholiota</taxon>
    </lineage>
</organism>
<dbReference type="OrthoDB" id="3071536at2759"/>
<feature type="compositionally biased region" description="Low complexity" evidence="1">
    <location>
        <begin position="885"/>
        <end position="896"/>
    </location>
</feature>
<gene>
    <name evidence="2" type="ORF">BDN70DRAFT_879438</name>
</gene>
<feature type="compositionally biased region" description="Low complexity" evidence="1">
    <location>
        <begin position="825"/>
        <end position="835"/>
    </location>
</feature>
<feature type="region of interest" description="Disordered" evidence="1">
    <location>
        <begin position="1"/>
        <end position="25"/>
    </location>
</feature>
<evidence type="ECO:0000256" key="1">
    <source>
        <dbReference type="SAM" id="MobiDB-lite"/>
    </source>
</evidence>
<feature type="region of interest" description="Disordered" evidence="1">
    <location>
        <begin position="679"/>
        <end position="699"/>
    </location>
</feature>
<sequence length="1116" mass="119241">MPNFLVPLPPTLTPTSESQAFSGSSFSLSSNSSHNYFGRHSHTSSGSAYLTDLTPPATPSHTNNAKGAGKAHNDVGPRAGSLKKGHEDRERRGFLSVDQPEDTGYDSDCEGEDAPLLNAVDAVLARLKKAKPTARTQRALKFIEENSNSPSEADNLLDEPLSTTPSMPAMKVVITEAEEDIGDKWTGDFNDKTKIEAEIATSTAEEVGATPTPTQEWSFLLDKGKAQHDSEVDFEAAFHDRTDEADFFPDEIKLHPASSFAFGTGGISGWREEPACILDDPIDEEGSLYYSMSPTMPEQPVLRPRDDLDWTCSPLSLGSPSLVYDTSVSISQLISPKTLDAVAMAASPQVYNNSYDDSNPLISPLIPISSLMFASRRAHPSPDDMIRRGQDLDLPTLMRLEIAAATAVAPRPRYLDDNSLVLGDTRPSGGVGVGLGFDIPTSELPGMSFASCSSLPSIYSQPSWNSNIAGPTTSTPPQQACDSFAMEGVDASDANSAKGSDAMDVSRTPARQALSDITEESMWTPSRVLALANVESSKQSPVVGLGLGSLLESTLQSSSSISKLRSPLNDHLPPSVSVDMMDVVDGLVGFSERMKGASVILEDDECVDAAGIEPHCVLSAVEQVVEQYSAVDLVEIEPPRVLSDAPQVIKHYSPGIENWRRLCAEVEPMSVPLDNIAQFSPSTGDEKAGPSATEVDLPSGLSKASSLNSDIYHQALVSMQGFPFPLQYSSGRDDIPAANEASHPLLSEDDPRSPVAPTCQIRRISRSFPTLSTLSDIAYVPVQKSQSPDFIIEEVLRNPVPVPVVAPASVVKCKCAHHHNDALPSERSSLKSSKSIEGVGMGLPSNLAGRPPRPHDVSATEGDDTSKMMSSAEECQNLAKLSRASPSSDSSTSSPTFMVSEDRGGSRFFFRIPKFAKRSLYAIEEVSSPLGSSSTSSSQTATSPGRLLSAAWCDITSRLLSPRKSNRSKFSVSPTSQTTIILPLAGASGDARSSAPALTQLSATITEVSSSSLSSPSPSLSPYPTKDISCLPVPPLLVSRQPRFDMFSRISAFSHSPSTPVNEGGMSPGVVEHLDAPRGLGIFRRKASPTTPSDNTKVKKGSRFKPALVRRFQLLF</sequence>
<feature type="region of interest" description="Disordered" evidence="1">
    <location>
        <begin position="144"/>
        <end position="164"/>
    </location>
</feature>
<keyword evidence="3" id="KW-1185">Reference proteome</keyword>
<feature type="region of interest" description="Disordered" evidence="1">
    <location>
        <begin position="733"/>
        <end position="756"/>
    </location>
</feature>
<name>A0A9P5Z223_9AGAR</name>
<comment type="caution">
    <text evidence="2">The sequence shown here is derived from an EMBL/GenBank/DDBJ whole genome shotgun (WGS) entry which is preliminary data.</text>
</comment>
<feature type="compositionally biased region" description="Low complexity" evidence="1">
    <location>
        <begin position="13"/>
        <end position="25"/>
    </location>
</feature>
<dbReference type="Proteomes" id="UP000807469">
    <property type="component" value="Unassembled WGS sequence"/>
</dbReference>
<feature type="compositionally biased region" description="Basic and acidic residues" evidence="1">
    <location>
        <begin position="84"/>
        <end position="93"/>
    </location>
</feature>
<feature type="region of interest" description="Disordered" evidence="1">
    <location>
        <begin position="822"/>
        <end position="899"/>
    </location>
</feature>
<evidence type="ECO:0000313" key="2">
    <source>
        <dbReference type="EMBL" id="KAF9478845.1"/>
    </source>
</evidence>
<feature type="compositionally biased region" description="Acidic residues" evidence="1">
    <location>
        <begin position="99"/>
        <end position="111"/>
    </location>
</feature>
<dbReference type="AlphaFoldDB" id="A0A9P5Z223"/>
<reference evidence="2" key="1">
    <citation type="submission" date="2020-11" db="EMBL/GenBank/DDBJ databases">
        <authorList>
            <consortium name="DOE Joint Genome Institute"/>
            <person name="Ahrendt S."/>
            <person name="Riley R."/>
            <person name="Andreopoulos W."/>
            <person name="Labutti K."/>
            <person name="Pangilinan J."/>
            <person name="Ruiz-Duenas F.J."/>
            <person name="Barrasa J.M."/>
            <person name="Sanchez-Garcia M."/>
            <person name="Camarero S."/>
            <person name="Miyauchi S."/>
            <person name="Serrano A."/>
            <person name="Linde D."/>
            <person name="Babiker R."/>
            <person name="Drula E."/>
            <person name="Ayuso-Fernandez I."/>
            <person name="Pacheco R."/>
            <person name="Padilla G."/>
            <person name="Ferreira P."/>
            <person name="Barriuso J."/>
            <person name="Kellner H."/>
            <person name="Castanera R."/>
            <person name="Alfaro M."/>
            <person name="Ramirez L."/>
            <person name="Pisabarro A.G."/>
            <person name="Kuo A."/>
            <person name="Tritt A."/>
            <person name="Lipzen A."/>
            <person name="He G."/>
            <person name="Yan M."/>
            <person name="Ng V."/>
            <person name="Cullen D."/>
            <person name="Martin F."/>
            <person name="Rosso M.-N."/>
            <person name="Henrissat B."/>
            <person name="Hibbett D."/>
            <person name="Martinez A.T."/>
            <person name="Grigoriev I.V."/>
        </authorList>
    </citation>
    <scope>NUCLEOTIDE SEQUENCE</scope>
    <source>
        <strain evidence="2">CIRM-BRFM 674</strain>
    </source>
</reference>
<feature type="region of interest" description="Disordered" evidence="1">
    <location>
        <begin position="39"/>
        <end position="111"/>
    </location>
</feature>
<evidence type="ECO:0000313" key="3">
    <source>
        <dbReference type="Proteomes" id="UP000807469"/>
    </source>
</evidence>